<dbReference type="InterPro" id="IPR013762">
    <property type="entry name" value="Integrase-like_cat_sf"/>
</dbReference>
<accession>U4QD30</accession>
<gene>
    <name evidence="1" type="ordered locus">TEPIRE1_1854</name>
</gene>
<sequence>MGRQRVGELLALTPRKVIDDIESLNIAETYKREDGKDIFDDPKTENSFRTVSMLDFLY</sequence>
<dbReference type="GO" id="GO:0003677">
    <property type="term" value="F:DNA binding"/>
    <property type="evidence" value="ECO:0007669"/>
    <property type="project" value="InterPro"/>
</dbReference>
<dbReference type="KEGG" id="tae:TepiRe1_1854"/>
<organism evidence="1 2">
    <name type="scientific">Tepidanaerobacter acetatoxydans (strain DSM 21804 / JCM 16047 / Re1)</name>
    <dbReference type="NCBI Taxonomy" id="1209989"/>
    <lineage>
        <taxon>Bacteria</taxon>
        <taxon>Bacillati</taxon>
        <taxon>Bacillota</taxon>
        <taxon>Clostridia</taxon>
        <taxon>Thermosediminibacterales</taxon>
        <taxon>Tepidanaerobacteraceae</taxon>
        <taxon>Tepidanaerobacter</taxon>
    </lineage>
</organism>
<dbReference type="GO" id="GO:0015074">
    <property type="term" value="P:DNA integration"/>
    <property type="evidence" value="ECO:0007669"/>
    <property type="project" value="InterPro"/>
</dbReference>
<dbReference type="AlphaFoldDB" id="U4QD30"/>
<dbReference type="GO" id="GO:0006310">
    <property type="term" value="P:DNA recombination"/>
    <property type="evidence" value="ECO:0007669"/>
    <property type="project" value="InterPro"/>
</dbReference>
<dbReference type="HOGENOM" id="CLU_2977741_0_0_9"/>
<reference evidence="2" key="1">
    <citation type="journal article" date="2013" name="Genome Announc.">
        <title>First genome sequence of a syntrophic acetate-oxidizing bacterium, Tepidanaerobacter acetatoxydans strain Re1.</title>
        <authorList>
            <person name="Manzoor S."/>
            <person name="Bongcam-Rudloff E."/>
            <person name="Schnurer A."/>
            <person name="Muller B."/>
        </authorList>
    </citation>
    <scope>NUCLEOTIDE SEQUENCE [LARGE SCALE GENOMIC DNA]</scope>
    <source>
        <strain evidence="2">Re1</strain>
    </source>
</reference>
<name>U4QD30_TEPAE</name>
<keyword evidence="2" id="KW-1185">Reference proteome</keyword>
<dbReference type="Gene3D" id="1.10.443.10">
    <property type="entry name" value="Intergrase catalytic core"/>
    <property type="match status" value="1"/>
</dbReference>
<evidence type="ECO:0000313" key="1">
    <source>
        <dbReference type="EMBL" id="CDI40832.1"/>
    </source>
</evidence>
<dbReference type="Proteomes" id="UP000010802">
    <property type="component" value="Chromosome"/>
</dbReference>
<dbReference type="eggNOG" id="COG0582">
    <property type="taxonomic scope" value="Bacteria"/>
</dbReference>
<proteinExistence type="predicted"/>
<dbReference type="EMBL" id="HF563609">
    <property type="protein sequence ID" value="CDI40832.1"/>
    <property type="molecule type" value="Genomic_DNA"/>
</dbReference>
<protein>
    <submittedName>
        <fullName evidence="1">Uncharacterized protein</fullName>
    </submittedName>
</protein>
<evidence type="ECO:0000313" key="2">
    <source>
        <dbReference type="Proteomes" id="UP000010802"/>
    </source>
</evidence>